<evidence type="ECO:0000313" key="1">
    <source>
        <dbReference type="EMBL" id="KAJ7314215.1"/>
    </source>
</evidence>
<keyword evidence="2" id="KW-1185">Reference proteome</keyword>
<comment type="caution">
    <text evidence="1">The sequence shown here is derived from an EMBL/GenBank/DDBJ whole genome shotgun (WGS) entry which is preliminary data.</text>
</comment>
<name>A0AAD6Z9S2_9AGAR</name>
<gene>
    <name evidence="1" type="ORF">DFH08DRAFT_821575</name>
</gene>
<accession>A0AAD6Z9S2</accession>
<dbReference type="AlphaFoldDB" id="A0AAD6Z9S2"/>
<dbReference type="EMBL" id="JARIHO010000068">
    <property type="protein sequence ID" value="KAJ7314215.1"/>
    <property type="molecule type" value="Genomic_DNA"/>
</dbReference>
<sequence length="332" mass="37944">MDPTEYAEMRQAMIDLVFNWIMGLHEHWHRCQELNWPGLPASYPLPPRFFLGEETIVSSMKWIGANQQRHNYWFQAGCLDKVVTPEGSFDFWGIVSGDTWLARVEFPSEIRDDPAFMTNPNVLFAAFYESMAFRKPVRIVSRLEIIIQVDDQPGPRWRRHYELPWHGQPNAPIATQLLHLWGTRLSNRKGCTHLVSSTYPSPRRPTIHANPPAVSAFSNPSELGFFHGHFLCNCVDTRFHSGVFPERLRIDRIRSLRMLGGSTGAGCLYIVRGWGRFVGGVGGGVGGGDIFAEESNNGDEQMSKRIARRRYIPKYQEQFLPAMPPQEQGRPF</sequence>
<evidence type="ECO:0000313" key="2">
    <source>
        <dbReference type="Proteomes" id="UP001218218"/>
    </source>
</evidence>
<protein>
    <submittedName>
        <fullName evidence="1">Uncharacterized protein</fullName>
    </submittedName>
</protein>
<organism evidence="1 2">
    <name type="scientific">Mycena albidolilacea</name>
    <dbReference type="NCBI Taxonomy" id="1033008"/>
    <lineage>
        <taxon>Eukaryota</taxon>
        <taxon>Fungi</taxon>
        <taxon>Dikarya</taxon>
        <taxon>Basidiomycota</taxon>
        <taxon>Agaricomycotina</taxon>
        <taxon>Agaricomycetes</taxon>
        <taxon>Agaricomycetidae</taxon>
        <taxon>Agaricales</taxon>
        <taxon>Marasmiineae</taxon>
        <taxon>Mycenaceae</taxon>
        <taxon>Mycena</taxon>
    </lineage>
</organism>
<reference evidence="1" key="1">
    <citation type="submission" date="2023-03" db="EMBL/GenBank/DDBJ databases">
        <title>Massive genome expansion in bonnet fungi (Mycena s.s.) driven by repeated elements and novel gene families across ecological guilds.</title>
        <authorList>
            <consortium name="Lawrence Berkeley National Laboratory"/>
            <person name="Harder C.B."/>
            <person name="Miyauchi S."/>
            <person name="Viragh M."/>
            <person name="Kuo A."/>
            <person name="Thoen E."/>
            <person name="Andreopoulos B."/>
            <person name="Lu D."/>
            <person name="Skrede I."/>
            <person name="Drula E."/>
            <person name="Henrissat B."/>
            <person name="Morin E."/>
            <person name="Kohler A."/>
            <person name="Barry K."/>
            <person name="LaButti K."/>
            <person name="Morin E."/>
            <person name="Salamov A."/>
            <person name="Lipzen A."/>
            <person name="Mereny Z."/>
            <person name="Hegedus B."/>
            <person name="Baldrian P."/>
            <person name="Stursova M."/>
            <person name="Weitz H."/>
            <person name="Taylor A."/>
            <person name="Grigoriev I.V."/>
            <person name="Nagy L.G."/>
            <person name="Martin F."/>
            <person name="Kauserud H."/>
        </authorList>
    </citation>
    <scope>NUCLEOTIDE SEQUENCE</scope>
    <source>
        <strain evidence="1">CBHHK002</strain>
    </source>
</reference>
<proteinExistence type="predicted"/>
<dbReference type="Proteomes" id="UP001218218">
    <property type="component" value="Unassembled WGS sequence"/>
</dbReference>